<dbReference type="Proteomes" id="UP000502136">
    <property type="component" value="Chromosome"/>
</dbReference>
<organism evidence="1 2">
    <name type="scientific">Paenibacillus albicereus</name>
    <dbReference type="NCBI Taxonomy" id="2726185"/>
    <lineage>
        <taxon>Bacteria</taxon>
        <taxon>Bacillati</taxon>
        <taxon>Bacillota</taxon>
        <taxon>Bacilli</taxon>
        <taxon>Bacillales</taxon>
        <taxon>Paenibacillaceae</taxon>
        <taxon>Paenibacillus</taxon>
    </lineage>
</organism>
<dbReference type="AlphaFoldDB" id="A0A6H2GS70"/>
<sequence>MNLEPVLQELGTLGKERLKKMDLGNGHDAPKRTRVLMTNFVYTVGVSYVPLHEQAAQAAQEIGGIEKAPPCG</sequence>
<proteinExistence type="predicted"/>
<evidence type="ECO:0000313" key="1">
    <source>
        <dbReference type="EMBL" id="QJC50273.1"/>
    </source>
</evidence>
<gene>
    <name evidence="1" type="ORF">HGI30_00755</name>
</gene>
<dbReference type="EMBL" id="CP051428">
    <property type="protein sequence ID" value="QJC50273.1"/>
    <property type="molecule type" value="Genomic_DNA"/>
</dbReference>
<keyword evidence="2" id="KW-1185">Reference proteome</keyword>
<reference evidence="1 2" key="1">
    <citation type="submission" date="2020-04" db="EMBL/GenBank/DDBJ databases">
        <title>Novel Paenibacillus strain UniB2 isolated from commercial digestive syrup.</title>
        <authorList>
            <person name="Thorat V."/>
            <person name="Kirdat K."/>
            <person name="Tiwarekar B."/>
            <person name="Yadav A."/>
        </authorList>
    </citation>
    <scope>NUCLEOTIDE SEQUENCE [LARGE SCALE GENOMIC DNA]</scope>
    <source>
        <strain evidence="1 2">UniB2</strain>
    </source>
</reference>
<name>A0A6H2GS70_9BACL</name>
<protein>
    <submittedName>
        <fullName evidence="1">Uncharacterized protein</fullName>
    </submittedName>
</protein>
<dbReference type="KEGG" id="palr:HGI30_00755"/>
<evidence type="ECO:0000313" key="2">
    <source>
        <dbReference type="Proteomes" id="UP000502136"/>
    </source>
</evidence>
<accession>A0A6H2GS70</accession>